<comment type="subunit">
    <text evidence="7">Interacts with UvrB in an incision complex.</text>
</comment>
<dbReference type="InterPro" id="IPR035901">
    <property type="entry name" value="GIY-YIG_endonuc_sf"/>
</dbReference>
<comment type="subcellular location">
    <subcellularLocation>
        <location evidence="7">Cytoplasm</location>
    </subcellularLocation>
</comment>
<dbReference type="InterPro" id="IPR001943">
    <property type="entry name" value="UVR_dom"/>
</dbReference>
<dbReference type="OrthoDB" id="9804933at2"/>
<keyword evidence="1 7" id="KW-0963">Cytoplasm</keyword>
<evidence type="ECO:0000313" key="13">
    <source>
        <dbReference type="Proteomes" id="UP000315252"/>
    </source>
</evidence>
<keyword evidence="3 7" id="KW-0228">DNA excision</keyword>
<evidence type="ECO:0000256" key="6">
    <source>
        <dbReference type="ARBA" id="ARBA00023236"/>
    </source>
</evidence>
<dbReference type="InterPro" id="IPR000305">
    <property type="entry name" value="GIY-YIG_endonuc"/>
</dbReference>
<evidence type="ECO:0000259" key="11">
    <source>
        <dbReference type="PROSITE" id="PS50165"/>
    </source>
</evidence>
<evidence type="ECO:0000256" key="5">
    <source>
        <dbReference type="ARBA" id="ARBA00023204"/>
    </source>
</evidence>
<dbReference type="Gene3D" id="1.10.150.20">
    <property type="entry name" value="5' to 3' exonuclease, C-terminal subdomain"/>
    <property type="match status" value="1"/>
</dbReference>
<evidence type="ECO:0000256" key="4">
    <source>
        <dbReference type="ARBA" id="ARBA00022881"/>
    </source>
</evidence>
<dbReference type="InterPro" id="IPR038476">
    <property type="entry name" value="UvrC_RNase_H_dom_sf"/>
</dbReference>
<dbReference type="SUPFAM" id="SSF46600">
    <property type="entry name" value="C-terminal UvrC-binding domain of UvrB"/>
    <property type="match status" value="1"/>
</dbReference>
<dbReference type="GO" id="GO:0006289">
    <property type="term" value="P:nucleotide-excision repair"/>
    <property type="evidence" value="ECO:0007669"/>
    <property type="project" value="UniProtKB-UniRule"/>
</dbReference>
<dbReference type="InterPro" id="IPR010994">
    <property type="entry name" value="RuvA_2-like"/>
</dbReference>
<dbReference type="Gene3D" id="3.40.1440.10">
    <property type="entry name" value="GIY-YIG endonuclease"/>
    <property type="match status" value="1"/>
</dbReference>
<evidence type="ECO:0000256" key="1">
    <source>
        <dbReference type="ARBA" id="ARBA00022490"/>
    </source>
</evidence>
<reference evidence="12 13" key="1">
    <citation type="submission" date="2019-06" db="EMBL/GenBank/DDBJ databases">
        <title>Whole genome sequence for Rhodospirillaceae sp. R148.</title>
        <authorList>
            <person name="Wang G."/>
        </authorList>
    </citation>
    <scope>NUCLEOTIDE SEQUENCE [LARGE SCALE GENOMIC DNA]</scope>
    <source>
        <strain evidence="12 13">R148</strain>
    </source>
</reference>
<dbReference type="InterPro" id="IPR036876">
    <property type="entry name" value="UVR_dom_sf"/>
</dbReference>
<dbReference type="AlphaFoldDB" id="A0A545U394"/>
<dbReference type="SUPFAM" id="SSF47781">
    <property type="entry name" value="RuvA domain 2-like"/>
    <property type="match status" value="1"/>
</dbReference>
<accession>A0A545U394</accession>
<organism evidence="12 13">
    <name type="scientific">Denitrobaculum tricleocarpae</name>
    <dbReference type="NCBI Taxonomy" id="2591009"/>
    <lineage>
        <taxon>Bacteria</taxon>
        <taxon>Pseudomonadati</taxon>
        <taxon>Pseudomonadota</taxon>
        <taxon>Alphaproteobacteria</taxon>
        <taxon>Rhodospirillales</taxon>
        <taxon>Rhodospirillaceae</taxon>
        <taxon>Denitrobaculum</taxon>
    </lineage>
</organism>
<feature type="domain" description="UvrC family homology region profile" evidence="11">
    <location>
        <begin position="326"/>
        <end position="577"/>
    </location>
</feature>
<keyword evidence="6 7" id="KW-0742">SOS response</keyword>
<dbReference type="GO" id="GO:0009380">
    <property type="term" value="C:excinuclease repair complex"/>
    <property type="evidence" value="ECO:0007669"/>
    <property type="project" value="InterPro"/>
</dbReference>
<comment type="similarity">
    <text evidence="7">Belongs to the UvrC family.</text>
</comment>
<dbReference type="Proteomes" id="UP000315252">
    <property type="component" value="Unassembled WGS sequence"/>
</dbReference>
<dbReference type="EMBL" id="VHSH01000001">
    <property type="protein sequence ID" value="TQV83952.1"/>
    <property type="molecule type" value="Genomic_DNA"/>
</dbReference>
<evidence type="ECO:0000256" key="8">
    <source>
        <dbReference type="SAM" id="MobiDB-lite"/>
    </source>
</evidence>
<feature type="domain" description="GIY-YIG" evidence="10">
    <location>
        <begin position="87"/>
        <end position="165"/>
    </location>
</feature>
<dbReference type="Pfam" id="PF14520">
    <property type="entry name" value="HHH_5"/>
    <property type="match status" value="1"/>
</dbReference>
<comment type="function">
    <text evidence="7">The UvrABC repair system catalyzes the recognition and processing of DNA lesions. UvrC both incises the 5' and 3' sides of the lesion. The N-terminal half is responsible for the 3' incision and the C-terminal half is responsible for the 5' incision.</text>
</comment>
<evidence type="ECO:0000256" key="3">
    <source>
        <dbReference type="ARBA" id="ARBA00022769"/>
    </source>
</evidence>
<dbReference type="SMART" id="SM00465">
    <property type="entry name" value="GIYc"/>
    <property type="match status" value="1"/>
</dbReference>
<dbReference type="InterPro" id="IPR047296">
    <property type="entry name" value="GIY-YIG_UvrC_Cho"/>
</dbReference>
<dbReference type="HAMAP" id="MF_00203">
    <property type="entry name" value="UvrC"/>
    <property type="match status" value="1"/>
</dbReference>
<keyword evidence="5 7" id="KW-0234">DNA repair</keyword>
<dbReference type="NCBIfam" id="TIGR00194">
    <property type="entry name" value="uvrC"/>
    <property type="match status" value="1"/>
</dbReference>
<dbReference type="InterPro" id="IPR004791">
    <property type="entry name" value="UvrC"/>
</dbReference>
<name>A0A545U394_9PROT</name>
<dbReference type="SMART" id="SM00278">
    <property type="entry name" value="HhH1"/>
    <property type="match status" value="2"/>
</dbReference>
<evidence type="ECO:0000259" key="9">
    <source>
        <dbReference type="PROSITE" id="PS50151"/>
    </source>
</evidence>
<evidence type="ECO:0000256" key="7">
    <source>
        <dbReference type="HAMAP-Rule" id="MF_00203"/>
    </source>
</evidence>
<feature type="compositionally biased region" description="Basic and acidic residues" evidence="8">
    <location>
        <begin position="1"/>
        <end position="11"/>
    </location>
</feature>
<feature type="domain" description="UVR" evidence="9">
    <location>
        <begin position="275"/>
        <end position="310"/>
    </location>
</feature>
<dbReference type="Pfam" id="PF08459">
    <property type="entry name" value="UvrC_RNaseH_dom"/>
    <property type="match status" value="1"/>
</dbReference>
<comment type="caution">
    <text evidence="12">The sequence shown here is derived from an EMBL/GenBank/DDBJ whole genome shotgun (WGS) entry which is preliminary data.</text>
</comment>
<dbReference type="Gene3D" id="4.10.860.10">
    <property type="entry name" value="UVR domain"/>
    <property type="match status" value="1"/>
</dbReference>
<sequence length="705" mass="77784">MPNQDSLDRESTSSGLSEASPKWIGPDGPASLESQQPQSDAGPVPPASVSQSETEPATAPAPPEEDQLTRLERGAQVIANAVKTLPGAPGVYRMLSEEGDALYVGKAKNLKKRVNSYTGVGKLPYRLKRMVSETVSMEFVTTHTEVEALLLESNLIKRLMPRYNVLLRDDKSFPYILVTGDKETAQITKHRGAQNRDGDYFGPFADATAVNMTITALEKAFLLRSCSDGVFNNRKRPCLLYQIKRCSAPCVDRISPEAYSELVEQARAFLSGRSQRVQQDLVRQMEAASEAMDFEVAAEYRDRIRALAHIQSRQDVNVAGIDNADIFAAHADAGQICIQVFFFRAGRNYGNRAYFPSHDKTLEIDSVLSSFLSQFYDNKPIPKLILTSHKPADLDLLSEALSFRSEHRVEIATPQRGDKRKIIENALQNARQALARRLAESSSQRRLLEGLAEALGLDSAPERIEVYDNSHIQGSNAYGGMIVAGLDGFLKSSYRKFAIRGAVNSPTREKPDQAVDGAAANDEAFTPGDDYAMMREVLHRRLSRALKEDPERRSGQWPDLILLDGGKGQLTVGLEVLEELGIDDLAIAAVAKGPDRNAGRERIFVPDKPSFMLGPRDPVLYFIQRLRDEAHRFAIETHRKGRSKSRLRSVLDDVPGIGAKRKKALLLHFGSAGAVSRAGLSDLEGVEGINKAVARKIYDHFNTLG</sequence>
<dbReference type="CDD" id="cd10434">
    <property type="entry name" value="GIY-YIG_UvrC_Cho"/>
    <property type="match status" value="1"/>
</dbReference>
<dbReference type="GO" id="GO:0005737">
    <property type="term" value="C:cytoplasm"/>
    <property type="evidence" value="ECO:0007669"/>
    <property type="project" value="UniProtKB-SubCell"/>
</dbReference>
<dbReference type="Pfam" id="PF02151">
    <property type="entry name" value="UVR"/>
    <property type="match status" value="1"/>
</dbReference>
<keyword evidence="13" id="KW-1185">Reference proteome</keyword>
<dbReference type="FunFam" id="3.40.1440.10:FF:000001">
    <property type="entry name" value="UvrABC system protein C"/>
    <property type="match status" value="1"/>
</dbReference>
<dbReference type="PANTHER" id="PTHR30562:SF1">
    <property type="entry name" value="UVRABC SYSTEM PROTEIN C"/>
    <property type="match status" value="1"/>
</dbReference>
<dbReference type="PROSITE" id="PS50165">
    <property type="entry name" value="UVRC"/>
    <property type="match status" value="1"/>
</dbReference>
<dbReference type="SUPFAM" id="SSF82771">
    <property type="entry name" value="GIY-YIG endonuclease"/>
    <property type="match status" value="1"/>
</dbReference>
<evidence type="ECO:0000256" key="2">
    <source>
        <dbReference type="ARBA" id="ARBA00022763"/>
    </source>
</evidence>
<dbReference type="GO" id="GO:0009381">
    <property type="term" value="F:excinuclease ABC activity"/>
    <property type="evidence" value="ECO:0007669"/>
    <property type="project" value="UniProtKB-UniRule"/>
</dbReference>
<dbReference type="NCBIfam" id="NF001824">
    <property type="entry name" value="PRK00558.1-5"/>
    <property type="match status" value="1"/>
</dbReference>
<dbReference type="Pfam" id="PF01541">
    <property type="entry name" value="GIY-YIG"/>
    <property type="match status" value="1"/>
</dbReference>
<protein>
    <recommendedName>
        <fullName evidence="7">UvrABC system protein C</fullName>
        <shortName evidence="7">Protein UvrC</shortName>
    </recommendedName>
    <alternativeName>
        <fullName evidence="7">Excinuclease ABC subunit C</fullName>
    </alternativeName>
</protein>
<dbReference type="PROSITE" id="PS50164">
    <property type="entry name" value="GIY_YIG"/>
    <property type="match status" value="1"/>
</dbReference>
<keyword evidence="2 7" id="KW-0227">DNA damage</keyword>
<dbReference type="GO" id="GO:0003677">
    <property type="term" value="F:DNA binding"/>
    <property type="evidence" value="ECO:0007669"/>
    <property type="project" value="UniProtKB-UniRule"/>
</dbReference>
<dbReference type="GO" id="GO:0009432">
    <property type="term" value="P:SOS response"/>
    <property type="evidence" value="ECO:0007669"/>
    <property type="project" value="UniProtKB-UniRule"/>
</dbReference>
<feature type="region of interest" description="Disordered" evidence="8">
    <location>
        <begin position="1"/>
        <end position="65"/>
    </location>
</feature>
<gene>
    <name evidence="7 12" type="primary">uvrC</name>
    <name evidence="12" type="ORF">FKG95_02985</name>
</gene>
<dbReference type="PROSITE" id="PS50151">
    <property type="entry name" value="UVR"/>
    <property type="match status" value="1"/>
</dbReference>
<proteinExistence type="inferred from homology"/>
<dbReference type="PANTHER" id="PTHR30562">
    <property type="entry name" value="UVRC/OXIDOREDUCTASE"/>
    <property type="match status" value="1"/>
</dbReference>
<dbReference type="Pfam" id="PF22920">
    <property type="entry name" value="UvrC_RNaseH"/>
    <property type="match status" value="1"/>
</dbReference>
<dbReference type="InterPro" id="IPR001162">
    <property type="entry name" value="UvrC_RNase_H_dom"/>
</dbReference>
<dbReference type="InterPro" id="IPR003583">
    <property type="entry name" value="Hlx-hairpin-Hlx_DNA-bd_motif"/>
</dbReference>
<keyword evidence="4 7" id="KW-0267">Excision nuclease</keyword>
<dbReference type="InterPro" id="IPR050066">
    <property type="entry name" value="UvrABC_protein_C"/>
</dbReference>
<evidence type="ECO:0000313" key="12">
    <source>
        <dbReference type="EMBL" id="TQV83952.1"/>
    </source>
</evidence>
<dbReference type="Gene3D" id="3.30.420.340">
    <property type="entry name" value="UvrC, RNAse H endonuclease domain"/>
    <property type="match status" value="1"/>
</dbReference>
<evidence type="ECO:0000259" key="10">
    <source>
        <dbReference type="PROSITE" id="PS50164"/>
    </source>
</evidence>